<name>A0A8X6VBM8_TRICX</name>
<accession>A0A8X6VBM8</accession>
<proteinExistence type="predicted"/>
<dbReference type="InterPro" id="IPR052709">
    <property type="entry name" value="Transposase-MT_Hybrid"/>
</dbReference>
<dbReference type="Proteomes" id="UP000887159">
    <property type="component" value="Unassembled WGS sequence"/>
</dbReference>
<dbReference type="AlphaFoldDB" id="A0A8X6VBM8"/>
<reference evidence="1" key="1">
    <citation type="submission" date="2020-08" db="EMBL/GenBank/DDBJ databases">
        <title>Multicomponent nature underlies the extraordinary mechanical properties of spider dragline silk.</title>
        <authorList>
            <person name="Kono N."/>
            <person name="Nakamura H."/>
            <person name="Mori M."/>
            <person name="Yoshida Y."/>
            <person name="Ohtoshi R."/>
            <person name="Malay A.D."/>
            <person name="Moran D.A.P."/>
            <person name="Tomita M."/>
            <person name="Numata K."/>
            <person name="Arakawa K."/>
        </authorList>
    </citation>
    <scope>NUCLEOTIDE SEQUENCE</scope>
</reference>
<dbReference type="InterPro" id="IPR036397">
    <property type="entry name" value="RNaseH_sf"/>
</dbReference>
<gene>
    <name evidence="1" type="primary">RF55_13957</name>
    <name evidence="1" type="ORF">TNCV_5098491</name>
</gene>
<dbReference type="Gene3D" id="3.30.420.10">
    <property type="entry name" value="Ribonuclease H-like superfamily/Ribonuclease H"/>
    <property type="match status" value="1"/>
</dbReference>
<dbReference type="EMBL" id="BMAU01021232">
    <property type="protein sequence ID" value="GFY01988.1"/>
    <property type="molecule type" value="Genomic_DNA"/>
</dbReference>
<organism evidence="1 2">
    <name type="scientific">Trichonephila clavipes</name>
    <name type="common">Golden silk orbweaver</name>
    <name type="synonym">Nephila clavipes</name>
    <dbReference type="NCBI Taxonomy" id="2585209"/>
    <lineage>
        <taxon>Eukaryota</taxon>
        <taxon>Metazoa</taxon>
        <taxon>Ecdysozoa</taxon>
        <taxon>Arthropoda</taxon>
        <taxon>Chelicerata</taxon>
        <taxon>Arachnida</taxon>
        <taxon>Araneae</taxon>
        <taxon>Araneomorphae</taxon>
        <taxon>Entelegynae</taxon>
        <taxon>Araneoidea</taxon>
        <taxon>Nephilidae</taxon>
        <taxon>Trichonephila</taxon>
    </lineage>
</organism>
<dbReference type="PANTHER" id="PTHR46060:SF1">
    <property type="entry name" value="MARINER MOS1 TRANSPOSASE-LIKE PROTEIN"/>
    <property type="match status" value="1"/>
</dbReference>
<protein>
    <submittedName>
        <fullName evidence="1">Mariner transposase</fullName>
    </submittedName>
</protein>
<evidence type="ECO:0000313" key="2">
    <source>
        <dbReference type="Proteomes" id="UP000887159"/>
    </source>
</evidence>
<comment type="caution">
    <text evidence="1">The sequence shown here is derived from an EMBL/GenBank/DDBJ whole genome shotgun (WGS) entry which is preliminary data.</text>
</comment>
<evidence type="ECO:0000313" key="1">
    <source>
        <dbReference type="EMBL" id="GFY01988.1"/>
    </source>
</evidence>
<sequence>MDETWVHHFPTRDKRLERKNRLQRRRKPFHLQASSWRRFLEITFIDYLEKTKTINGGCCANLLQHLSEEIKQKRPHSAKKKVLLHQDNAAVHKSVIAMVKTNELKFELRPRASFSPDLAS</sequence>
<dbReference type="PANTHER" id="PTHR46060">
    <property type="entry name" value="MARINER MOS1 TRANSPOSASE-LIKE PROTEIN"/>
    <property type="match status" value="1"/>
</dbReference>
<dbReference type="GO" id="GO:0003676">
    <property type="term" value="F:nucleic acid binding"/>
    <property type="evidence" value="ECO:0007669"/>
    <property type="project" value="InterPro"/>
</dbReference>
<keyword evidence="2" id="KW-1185">Reference proteome</keyword>